<dbReference type="KEGG" id="cbei:LF65_04965"/>
<dbReference type="InterPro" id="IPR028082">
    <property type="entry name" value="Peripla_BP_I"/>
</dbReference>
<evidence type="ECO:0000313" key="5">
    <source>
        <dbReference type="Proteomes" id="UP000031866"/>
    </source>
</evidence>
<dbReference type="EMBL" id="CP010086">
    <property type="protein sequence ID" value="AJH01494.1"/>
    <property type="molecule type" value="Genomic_DNA"/>
</dbReference>
<reference evidence="5" key="1">
    <citation type="submission" date="2014-12" db="EMBL/GenBank/DDBJ databases">
        <title>Genome sequence of Clostridium beijerinckii strain 59B.</title>
        <authorList>
            <person name="Little G.T."/>
            <person name="Minton N.P."/>
        </authorList>
    </citation>
    <scope>NUCLEOTIDE SEQUENCE [LARGE SCALE GENOMIC DNA]</scope>
    <source>
        <strain evidence="5">59B</strain>
    </source>
</reference>
<protein>
    <submittedName>
        <fullName evidence="4">LacI family transcriptional regulator</fullName>
    </submittedName>
</protein>
<dbReference type="Pfam" id="PF13407">
    <property type="entry name" value="Peripla_BP_4"/>
    <property type="match status" value="1"/>
</dbReference>
<dbReference type="RefSeq" id="WP_041899936.1">
    <property type="nucleotide sequence ID" value="NZ_CP010086.2"/>
</dbReference>
<dbReference type="PANTHER" id="PTHR30036:SF7">
    <property type="entry name" value="ABC TRANSPORTER PERIPLASMIC-BINDING PROTEIN YPHF"/>
    <property type="match status" value="1"/>
</dbReference>
<dbReference type="AlphaFoldDB" id="A0A0B5QWY8"/>
<proteinExistence type="inferred from homology"/>
<dbReference type="GO" id="GO:0030246">
    <property type="term" value="F:carbohydrate binding"/>
    <property type="evidence" value="ECO:0007669"/>
    <property type="project" value="TreeGrafter"/>
</dbReference>
<dbReference type="InterPro" id="IPR025997">
    <property type="entry name" value="SBP_2_dom"/>
</dbReference>
<gene>
    <name evidence="4" type="ORF">LF65_04965</name>
</gene>
<dbReference type="SUPFAM" id="SSF53822">
    <property type="entry name" value="Periplasmic binding protein-like I"/>
    <property type="match status" value="1"/>
</dbReference>
<evidence type="ECO:0000259" key="3">
    <source>
        <dbReference type="Pfam" id="PF13407"/>
    </source>
</evidence>
<organism evidence="4 5">
    <name type="scientific">Clostridium beijerinckii</name>
    <name type="common">Clostridium MP</name>
    <dbReference type="NCBI Taxonomy" id="1520"/>
    <lineage>
        <taxon>Bacteria</taxon>
        <taxon>Bacillati</taxon>
        <taxon>Bacillota</taxon>
        <taxon>Clostridia</taxon>
        <taxon>Eubacteriales</taxon>
        <taxon>Clostridiaceae</taxon>
        <taxon>Clostridium</taxon>
    </lineage>
</organism>
<dbReference type="Proteomes" id="UP000031866">
    <property type="component" value="Chromosome"/>
</dbReference>
<dbReference type="GO" id="GO:0030288">
    <property type="term" value="C:outer membrane-bounded periplasmic space"/>
    <property type="evidence" value="ECO:0007669"/>
    <property type="project" value="TreeGrafter"/>
</dbReference>
<name>A0A0B5QWY8_CLOBE</name>
<comment type="similarity">
    <text evidence="2">Belongs to the bacterial solute-binding protein 2 family.</text>
</comment>
<dbReference type="OrthoDB" id="2065670at2"/>
<accession>A0A0B5QWY8</accession>
<dbReference type="Gene3D" id="3.40.50.2300">
    <property type="match status" value="2"/>
</dbReference>
<dbReference type="STRING" id="1520.LF65_04965"/>
<feature type="domain" description="Periplasmic binding protein" evidence="3">
    <location>
        <begin position="52"/>
        <end position="295"/>
    </location>
</feature>
<evidence type="ECO:0000256" key="1">
    <source>
        <dbReference type="ARBA" id="ARBA00004196"/>
    </source>
</evidence>
<sequence length="326" mass="37236">MKRKRKQIFITLFLLLIVSFLLFLNNTLWHEKDIRIYNISIITRGRNSESLMIMRQGIEQAASEMNVNVSFVTLSEDNSIDEQKELIEREIKNKADAIIISPADYEKMAEPIESARKKIPIILFDSTIKSEHAQPSISCDNYKLGSSLGEELIKNGDINKNILIIKNNLECSSVKERYNGFMSVMNRTDNKCTFWDFSEDKQTTYYNQAKSLLENNNIDVVVTFDAGLLENVSQAKKDVMGINKEKASIEIYGTGSTSKILSFLEDKVISATAIQNEFNVGYLSIKSAVYKINKKDMPNNIISSTVINTKNMYSEENQRLLFPFVR</sequence>
<evidence type="ECO:0000256" key="2">
    <source>
        <dbReference type="ARBA" id="ARBA00007639"/>
    </source>
</evidence>
<dbReference type="PANTHER" id="PTHR30036">
    <property type="entry name" value="D-XYLOSE-BINDING PERIPLASMIC PROTEIN"/>
    <property type="match status" value="1"/>
</dbReference>
<comment type="subcellular location">
    <subcellularLocation>
        <location evidence="1">Cell envelope</location>
    </subcellularLocation>
</comment>
<evidence type="ECO:0000313" key="4">
    <source>
        <dbReference type="EMBL" id="AJH01494.1"/>
    </source>
</evidence>
<dbReference type="InterPro" id="IPR050555">
    <property type="entry name" value="Bact_Solute-Bind_Prot2"/>
</dbReference>